<dbReference type="OrthoDB" id="9813719at2"/>
<proteinExistence type="predicted"/>
<keyword evidence="2" id="KW-0547">Nucleotide-binding</keyword>
<dbReference type="GO" id="GO:0005524">
    <property type="term" value="F:ATP binding"/>
    <property type="evidence" value="ECO:0007669"/>
    <property type="project" value="UniProtKB-KW"/>
</dbReference>
<dbReference type="Gene3D" id="1.10.3290.10">
    <property type="entry name" value="Fido-like domain"/>
    <property type="match status" value="1"/>
</dbReference>
<dbReference type="InterPro" id="IPR036597">
    <property type="entry name" value="Fido-like_dom_sf"/>
</dbReference>
<dbReference type="STRING" id="39482.ERS852491_04599"/>
<dbReference type="Pfam" id="PF02661">
    <property type="entry name" value="Fic"/>
    <property type="match status" value="1"/>
</dbReference>
<feature type="active site" evidence="1">
    <location>
        <position position="176"/>
    </location>
</feature>
<dbReference type="EMBL" id="CYZU01000068">
    <property type="protein sequence ID" value="CUP22801.1"/>
    <property type="molecule type" value="Genomic_DNA"/>
</dbReference>
<dbReference type="InterPro" id="IPR040198">
    <property type="entry name" value="Fido_containing"/>
</dbReference>
<sequence length="264" mass="30371">MSIIDNAEQFLEIESGLRTIGQEREDTLIKEPFTKDFALRFCWSSNAIEGNTLDLEETVSVIEYDEVRSGHTYTEYQDTKNLYRAISTMMIPFQKRDITADWLKNANGILRGIESDYRTNQVYIGTLVEAVFYPPDAEAVAGLMEQFLAEMQNKGRTVQDVMEQTALQHIQFEQIHPFRDGNGRVGRMVLNQQLINYGFLPIIIEPKGKYRQAFRQFEKNKDLSLMTHILCKGELDAIQSMQCLIQKRKQPLECSKESARAPGI</sequence>
<dbReference type="GO" id="GO:0051301">
    <property type="term" value="P:cell division"/>
    <property type="evidence" value="ECO:0007669"/>
    <property type="project" value="UniProtKB-KW"/>
</dbReference>
<organism evidence="5 6">
    <name type="scientific">Faecalicatena contorta</name>
    <dbReference type="NCBI Taxonomy" id="39482"/>
    <lineage>
        <taxon>Bacteria</taxon>
        <taxon>Bacillati</taxon>
        <taxon>Bacillota</taxon>
        <taxon>Clostridia</taxon>
        <taxon>Lachnospirales</taxon>
        <taxon>Lachnospiraceae</taxon>
        <taxon>Faecalicatena</taxon>
    </lineage>
</organism>
<gene>
    <name evidence="5" type="ORF">ERS852491_04599</name>
</gene>
<dbReference type="PANTHER" id="PTHR13504:SF38">
    <property type="entry name" value="FIDO DOMAIN-CONTAINING PROTEIN"/>
    <property type="match status" value="1"/>
</dbReference>
<protein>
    <submittedName>
        <fullName evidence="5">Protein involved in cell division</fullName>
    </submittedName>
</protein>
<evidence type="ECO:0000259" key="4">
    <source>
        <dbReference type="PROSITE" id="PS51459"/>
    </source>
</evidence>
<evidence type="ECO:0000313" key="6">
    <source>
        <dbReference type="Proteomes" id="UP000095544"/>
    </source>
</evidence>
<evidence type="ECO:0000256" key="1">
    <source>
        <dbReference type="PIRSR" id="PIRSR640198-1"/>
    </source>
</evidence>
<evidence type="ECO:0000256" key="2">
    <source>
        <dbReference type="PIRSR" id="PIRSR640198-2"/>
    </source>
</evidence>
<feature type="domain" description="Fido" evidence="4">
    <location>
        <begin position="98"/>
        <end position="232"/>
    </location>
</feature>
<feature type="binding site" evidence="2">
    <location>
        <begin position="180"/>
        <end position="187"/>
    </location>
    <ligand>
        <name>ATP</name>
        <dbReference type="ChEBI" id="CHEBI:30616"/>
    </ligand>
</feature>
<dbReference type="SUPFAM" id="SSF140931">
    <property type="entry name" value="Fic-like"/>
    <property type="match status" value="1"/>
</dbReference>
<keyword evidence="5" id="KW-0131">Cell cycle</keyword>
<dbReference type="RefSeq" id="WP_050639798.1">
    <property type="nucleotide sequence ID" value="NZ_CABKUE010000007.1"/>
</dbReference>
<reference evidence="5 6" key="1">
    <citation type="submission" date="2015-09" db="EMBL/GenBank/DDBJ databases">
        <authorList>
            <consortium name="Pathogen Informatics"/>
        </authorList>
    </citation>
    <scope>NUCLEOTIDE SEQUENCE [LARGE SCALE GENOMIC DNA]</scope>
    <source>
        <strain evidence="5 6">2789STDY5834876</strain>
    </source>
</reference>
<accession>A0A174LIT9</accession>
<keyword evidence="2" id="KW-0067">ATP-binding</keyword>
<name>A0A174LIT9_9FIRM</name>
<dbReference type="PANTHER" id="PTHR13504">
    <property type="entry name" value="FIDO DOMAIN-CONTAINING PROTEIN DDB_G0283145"/>
    <property type="match status" value="1"/>
</dbReference>
<dbReference type="PROSITE" id="PS51459">
    <property type="entry name" value="FIDO"/>
    <property type="match status" value="1"/>
</dbReference>
<evidence type="ECO:0000313" key="5">
    <source>
        <dbReference type="EMBL" id="CUP22801.1"/>
    </source>
</evidence>
<dbReference type="Proteomes" id="UP000095544">
    <property type="component" value="Unassembled WGS sequence"/>
</dbReference>
<dbReference type="InterPro" id="IPR003812">
    <property type="entry name" value="Fido"/>
</dbReference>
<feature type="site" description="Important for autoinhibition of adenylyltransferase activity" evidence="3">
    <location>
        <position position="49"/>
    </location>
</feature>
<evidence type="ECO:0000256" key="3">
    <source>
        <dbReference type="PIRSR" id="PIRSR640198-3"/>
    </source>
</evidence>
<dbReference type="AlphaFoldDB" id="A0A174LIT9"/>
<keyword evidence="5" id="KW-0132">Cell division</keyword>